<dbReference type="PROSITE" id="PS51747">
    <property type="entry name" value="CYT_DCMP_DEAMINASES_2"/>
    <property type="match status" value="1"/>
</dbReference>
<evidence type="ECO:0000313" key="3">
    <source>
        <dbReference type="Proteomes" id="UP001589810"/>
    </source>
</evidence>
<organism evidence="2 3">
    <name type="scientific">Kutzneria chonburiensis</name>
    <dbReference type="NCBI Taxonomy" id="1483604"/>
    <lineage>
        <taxon>Bacteria</taxon>
        <taxon>Bacillati</taxon>
        <taxon>Actinomycetota</taxon>
        <taxon>Actinomycetes</taxon>
        <taxon>Pseudonocardiales</taxon>
        <taxon>Pseudonocardiaceae</taxon>
        <taxon>Kutzneria</taxon>
    </lineage>
</organism>
<gene>
    <name evidence="2" type="ORF">ACFFH7_21780</name>
</gene>
<proteinExistence type="predicted"/>
<dbReference type="PANTHER" id="PTHR11079:SF179">
    <property type="entry name" value="TRNA(ADENINE(34)) DEAMINASE, CHLOROPLASTIC"/>
    <property type="match status" value="1"/>
</dbReference>
<dbReference type="Proteomes" id="UP001589810">
    <property type="component" value="Unassembled WGS sequence"/>
</dbReference>
<accession>A0ABV6MUZ1</accession>
<protein>
    <submittedName>
        <fullName evidence="2">Deaminase</fullName>
    </submittedName>
</protein>
<keyword evidence="3" id="KW-1185">Reference proteome</keyword>
<dbReference type="SUPFAM" id="SSF53927">
    <property type="entry name" value="Cytidine deaminase-like"/>
    <property type="match status" value="1"/>
</dbReference>
<dbReference type="Gene3D" id="3.40.140.10">
    <property type="entry name" value="Cytidine Deaminase, domain 2"/>
    <property type="match status" value="1"/>
</dbReference>
<evidence type="ECO:0000259" key="1">
    <source>
        <dbReference type="PROSITE" id="PS51747"/>
    </source>
</evidence>
<reference evidence="2 3" key="1">
    <citation type="submission" date="2024-09" db="EMBL/GenBank/DDBJ databases">
        <authorList>
            <person name="Sun Q."/>
            <person name="Mori K."/>
        </authorList>
    </citation>
    <scope>NUCLEOTIDE SEQUENCE [LARGE SCALE GENOMIC DNA]</scope>
    <source>
        <strain evidence="2 3">TBRC 1432</strain>
    </source>
</reference>
<dbReference type="Pfam" id="PF00383">
    <property type="entry name" value="dCMP_cyt_deam_1"/>
    <property type="match status" value="1"/>
</dbReference>
<feature type="domain" description="CMP/dCMP-type deaminase" evidence="1">
    <location>
        <begin position="1"/>
        <end position="106"/>
    </location>
</feature>
<dbReference type="RefSeq" id="WP_273935636.1">
    <property type="nucleotide sequence ID" value="NZ_CP097263.1"/>
</dbReference>
<sequence>MTPDELVAAAMEAAEEGMTQGGLPIGAVVASGDEIVAKAYTKDSGGRLKHADLLAMLEVDGKGYQRLRLAVNLEPCLMCLGAAMSLGVKEIYYGLNSPGDGAAGIARVWQPGPGMGWYRAPEMHGGIRADEVRAQFGRYCGLAPDTPLRTWAKTLVAQP</sequence>
<evidence type="ECO:0000313" key="2">
    <source>
        <dbReference type="EMBL" id="MFC0544150.1"/>
    </source>
</evidence>
<dbReference type="EMBL" id="JBHLUD010000007">
    <property type="protein sequence ID" value="MFC0544150.1"/>
    <property type="molecule type" value="Genomic_DNA"/>
</dbReference>
<dbReference type="InterPro" id="IPR002125">
    <property type="entry name" value="CMP_dCMP_dom"/>
</dbReference>
<name>A0ABV6MUZ1_9PSEU</name>
<dbReference type="PANTHER" id="PTHR11079">
    <property type="entry name" value="CYTOSINE DEAMINASE FAMILY MEMBER"/>
    <property type="match status" value="1"/>
</dbReference>
<dbReference type="InterPro" id="IPR016193">
    <property type="entry name" value="Cytidine_deaminase-like"/>
</dbReference>
<comment type="caution">
    <text evidence="2">The sequence shown here is derived from an EMBL/GenBank/DDBJ whole genome shotgun (WGS) entry which is preliminary data.</text>
</comment>